<accession>A0A672K1M6</accession>
<feature type="region of interest" description="Disordered" evidence="3">
    <location>
        <begin position="150"/>
        <end position="176"/>
    </location>
</feature>
<feature type="compositionally biased region" description="Polar residues" evidence="3">
    <location>
        <begin position="161"/>
        <end position="176"/>
    </location>
</feature>
<dbReference type="SMART" id="SM00711">
    <property type="entry name" value="TDU"/>
    <property type="match status" value="2"/>
</dbReference>
<comment type="function">
    <text evidence="1">May act as a specific coactivator for the mammalian TEFs.</text>
</comment>
<keyword evidence="5" id="KW-1185">Reference proteome</keyword>
<dbReference type="PANTHER" id="PTHR17604:SF1">
    <property type="entry name" value="TRANSCRIPTION COFACTOR VESTIGIAL-LIKE PROTEIN 4"/>
    <property type="match status" value="1"/>
</dbReference>
<evidence type="ECO:0000256" key="3">
    <source>
        <dbReference type="SAM" id="MobiDB-lite"/>
    </source>
</evidence>
<dbReference type="Pfam" id="PF15245">
    <property type="entry name" value="VGLL4"/>
    <property type="match status" value="2"/>
</dbReference>
<proteinExistence type="inferred from homology"/>
<dbReference type="GO" id="GO:0045892">
    <property type="term" value="P:negative regulation of DNA-templated transcription"/>
    <property type="evidence" value="ECO:0007669"/>
    <property type="project" value="TreeGrafter"/>
</dbReference>
<organism evidence="4 5">
    <name type="scientific">Sinocyclocheilus grahami</name>
    <name type="common">Dianchi golden-line fish</name>
    <name type="synonym">Barbus grahami</name>
    <dbReference type="NCBI Taxonomy" id="75366"/>
    <lineage>
        <taxon>Eukaryota</taxon>
        <taxon>Metazoa</taxon>
        <taxon>Chordata</taxon>
        <taxon>Craniata</taxon>
        <taxon>Vertebrata</taxon>
        <taxon>Euteleostomi</taxon>
        <taxon>Actinopterygii</taxon>
        <taxon>Neopterygii</taxon>
        <taxon>Teleostei</taxon>
        <taxon>Ostariophysi</taxon>
        <taxon>Cypriniformes</taxon>
        <taxon>Cyprinidae</taxon>
        <taxon>Cyprininae</taxon>
        <taxon>Sinocyclocheilus</taxon>
    </lineage>
</organism>
<reference evidence="4" key="2">
    <citation type="submission" date="2025-09" db="UniProtKB">
        <authorList>
            <consortium name="Ensembl"/>
        </authorList>
    </citation>
    <scope>IDENTIFICATION</scope>
</reference>
<evidence type="ECO:0000313" key="4">
    <source>
        <dbReference type="Ensembl" id="ENSSGRP00000002379.1"/>
    </source>
</evidence>
<sequence length="176" mass="18954">CIQSLLCLSCSGKPASGDYRKDPRDRSRSPIERIGASPMSLVGGHLYAHMPSLAMDQPLALTKNMDATRTVAISPTVSPVERHFVPYLWTVPSAGANTACDPVIEEHFRRSLGKNYKEPEPVTNSVSITGSVDDHFTKALGETWLQIKAKGSSSASPDSSTNGHMVNHNHSPSLVS</sequence>
<dbReference type="InterPro" id="IPR006627">
    <property type="entry name" value="TDU_repeat"/>
</dbReference>
<dbReference type="PANTHER" id="PTHR17604">
    <property type="entry name" value="TRANSCRIPTION COFACTOR VESTIGIAL-LIKE PROTEIN 4"/>
    <property type="match status" value="1"/>
</dbReference>
<evidence type="ECO:0000313" key="5">
    <source>
        <dbReference type="Proteomes" id="UP000472262"/>
    </source>
</evidence>
<protein>
    <submittedName>
        <fullName evidence="4">Vestigial-like family member 4b</fullName>
    </submittedName>
</protein>
<comment type="similarity">
    <text evidence="2">Belongs to the vestigial family.</text>
</comment>
<dbReference type="GO" id="GO:0001223">
    <property type="term" value="F:transcription coactivator binding"/>
    <property type="evidence" value="ECO:0007669"/>
    <property type="project" value="TreeGrafter"/>
</dbReference>
<name>A0A672K1M6_SINGR</name>
<dbReference type="AlphaFoldDB" id="A0A672K1M6"/>
<evidence type="ECO:0000256" key="2">
    <source>
        <dbReference type="ARBA" id="ARBA00025784"/>
    </source>
</evidence>
<dbReference type="Ensembl" id="ENSSGRT00000002600.1">
    <property type="protein sequence ID" value="ENSSGRP00000002379.1"/>
    <property type="gene ID" value="ENSSGRG00000001502.1"/>
</dbReference>
<evidence type="ECO:0000256" key="1">
    <source>
        <dbReference type="ARBA" id="ARBA00002229"/>
    </source>
</evidence>
<dbReference type="InterPro" id="IPR028184">
    <property type="entry name" value="VGLL4"/>
</dbReference>
<reference evidence="4" key="1">
    <citation type="submission" date="2025-08" db="UniProtKB">
        <authorList>
            <consortium name="Ensembl"/>
        </authorList>
    </citation>
    <scope>IDENTIFICATION</scope>
</reference>
<dbReference type="Proteomes" id="UP000472262">
    <property type="component" value="Unassembled WGS sequence"/>
</dbReference>